<protein>
    <submittedName>
        <fullName evidence="2">Uncharacterized protein</fullName>
    </submittedName>
</protein>
<evidence type="ECO:0000256" key="1">
    <source>
        <dbReference type="SAM" id="MobiDB-lite"/>
    </source>
</evidence>
<organism evidence="2 3">
    <name type="scientific">Vanilla planifolia</name>
    <name type="common">Vanilla</name>
    <dbReference type="NCBI Taxonomy" id="51239"/>
    <lineage>
        <taxon>Eukaryota</taxon>
        <taxon>Viridiplantae</taxon>
        <taxon>Streptophyta</taxon>
        <taxon>Embryophyta</taxon>
        <taxon>Tracheophyta</taxon>
        <taxon>Spermatophyta</taxon>
        <taxon>Magnoliopsida</taxon>
        <taxon>Liliopsida</taxon>
        <taxon>Asparagales</taxon>
        <taxon>Orchidaceae</taxon>
        <taxon>Vanilloideae</taxon>
        <taxon>Vanilleae</taxon>
        <taxon>Vanilla</taxon>
    </lineage>
</organism>
<name>A0A835R4D4_VANPL</name>
<comment type="caution">
    <text evidence="2">The sequence shown here is derived from an EMBL/GenBank/DDBJ whole genome shotgun (WGS) entry which is preliminary data.</text>
</comment>
<accession>A0A835R4D4</accession>
<dbReference type="Proteomes" id="UP000639772">
    <property type="component" value="Unassembled WGS sequence"/>
</dbReference>
<evidence type="ECO:0000313" key="2">
    <source>
        <dbReference type="EMBL" id="KAG0481949.1"/>
    </source>
</evidence>
<feature type="compositionally biased region" description="Gly residues" evidence="1">
    <location>
        <begin position="53"/>
        <end position="62"/>
    </location>
</feature>
<proteinExistence type="predicted"/>
<dbReference type="EMBL" id="JADCNM010000005">
    <property type="protein sequence ID" value="KAG0481949.1"/>
    <property type="molecule type" value="Genomic_DNA"/>
</dbReference>
<gene>
    <name evidence="2" type="ORF">HPP92_010033</name>
</gene>
<dbReference type="AlphaFoldDB" id="A0A835R4D4"/>
<feature type="region of interest" description="Disordered" evidence="1">
    <location>
        <begin position="26"/>
        <end position="62"/>
    </location>
</feature>
<sequence>MRRRRRLYSSHLRAAQNRGCEGESPLLVRGEAGAEREGSGRAGCGGGREHRGVGGAGAGSGGREVVHGGNGVEFGYQQQLACLGSAWGLWANLVSLFHLHEHARRRRGIWPFSLASGSPVMCYLPMHVCNEMKVAVLLALHLLRT</sequence>
<reference evidence="2 3" key="1">
    <citation type="journal article" date="2020" name="Nat. Food">
        <title>A phased Vanilla planifolia genome enables genetic improvement of flavour and production.</title>
        <authorList>
            <person name="Hasing T."/>
            <person name="Tang H."/>
            <person name="Brym M."/>
            <person name="Khazi F."/>
            <person name="Huang T."/>
            <person name="Chambers A.H."/>
        </authorList>
    </citation>
    <scope>NUCLEOTIDE SEQUENCE [LARGE SCALE GENOMIC DNA]</scope>
    <source>
        <tissue evidence="2">Leaf</tissue>
    </source>
</reference>
<evidence type="ECO:0000313" key="3">
    <source>
        <dbReference type="Proteomes" id="UP000639772"/>
    </source>
</evidence>